<accession>A0A1F6Y3R7</accession>
<dbReference type="Proteomes" id="UP000178661">
    <property type="component" value="Unassembled WGS sequence"/>
</dbReference>
<dbReference type="InterPro" id="IPR058441">
    <property type="entry name" value="DUF8128"/>
</dbReference>
<name>A0A1F6Y3R7_9BACT</name>
<dbReference type="EMBL" id="MFVR01000029">
    <property type="protein sequence ID" value="OGJ00986.1"/>
    <property type="molecule type" value="Genomic_DNA"/>
</dbReference>
<organism evidence="3 4">
    <name type="scientific">Candidatus Nomurabacteria bacterium RIFCSPLOWO2_12_FULL_37_8</name>
    <dbReference type="NCBI Taxonomy" id="1801793"/>
    <lineage>
        <taxon>Bacteria</taxon>
        <taxon>Candidatus Nomuraibacteriota</taxon>
    </lineage>
</organism>
<keyword evidence="1" id="KW-1133">Transmembrane helix</keyword>
<keyword evidence="1" id="KW-0472">Membrane</keyword>
<dbReference type="Pfam" id="PF26449">
    <property type="entry name" value="DUF8128"/>
    <property type="match status" value="1"/>
</dbReference>
<dbReference type="AlphaFoldDB" id="A0A1F6Y3R7"/>
<sequence length="460" mass="53535">MDAFFDSIEEVITKHWFTIVVLILAYFAWKFNLTKEVLSWAGLIVLGRIAWIWWIHYIQQDFISGIDFVLLEIIPPRDVLRSPKAMELFITNALYHWSFKGGKEEYWQGAVWFWFSLEIVSLEGQVHFYIRTPTRVRGLIETQIYAQYPQSQVKAVEDYTLAVDEISPKSAWNGWGCEFKLLKPEAYPIKTYIDYALDKDPKEEYKVDPISPVIELFGSLQKGEQAWVQIIITPSKKEYHTKGTWFDKHDWVQEAKNELMKLLLPYTSQREDPGPGLVKLARIEVRTPSILDRATKAMSAKTSKIGFDTGIRLMYVAKKESFDMNSRRNIRLIFRQYAAPDVNGLVRCNSAQGDFYSGVLTASPKLIMVLANRMLHEYRERAFFHLPLRHHIFSQNHWDWPFPGFFTVAGLIKAYAHHHTYVLNTEELATIWHFPGQILKVPTLERIESKEASPPTNLPI</sequence>
<feature type="transmembrane region" description="Helical" evidence="1">
    <location>
        <begin position="36"/>
        <end position="54"/>
    </location>
</feature>
<protein>
    <recommendedName>
        <fullName evidence="2">DUF8128 domain-containing protein</fullName>
    </recommendedName>
</protein>
<gene>
    <name evidence="3" type="ORF">A3G98_00590</name>
</gene>
<evidence type="ECO:0000313" key="4">
    <source>
        <dbReference type="Proteomes" id="UP000178661"/>
    </source>
</evidence>
<proteinExistence type="predicted"/>
<evidence type="ECO:0000259" key="2">
    <source>
        <dbReference type="Pfam" id="PF26449"/>
    </source>
</evidence>
<feature type="domain" description="DUF8128" evidence="2">
    <location>
        <begin position="116"/>
        <end position="349"/>
    </location>
</feature>
<reference evidence="3 4" key="1">
    <citation type="journal article" date="2016" name="Nat. Commun.">
        <title>Thousands of microbial genomes shed light on interconnected biogeochemical processes in an aquifer system.</title>
        <authorList>
            <person name="Anantharaman K."/>
            <person name="Brown C.T."/>
            <person name="Hug L.A."/>
            <person name="Sharon I."/>
            <person name="Castelle C.J."/>
            <person name="Probst A.J."/>
            <person name="Thomas B.C."/>
            <person name="Singh A."/>
            <person name="Wilkins M.J."/>
            <person name="Karaoz U."/>
            <person name="Brodie E.L."/>
            <person name="Williams K.H."/>
            <person name="Hubbard S.S."/>
            <person name="Banfield J.F."/>
        </authorList>
    </citation>
    <scope>NUCLEOTIDE SEQUENCE [LARGE SCALE GENOMIC DNA]</scope>
</reference>
<comment type="caution">
    <text evidence="3">The sequence shown here is derived from an EMBL/GenBank/DDBJ whole genome shotgun (WGS) entry which is preliminary data.</text>
</comment>
<evidence type="ECO:0000256" key="1">
    <source>
        <dbReference type="SAM" id="Phobius"/>
    </source>
</evidence>
<keyword evidence="1" id="KW-0812">Transmembrane</keyword>
<feature type="transmembrane region" description="Helical" evidence="1">
    <location>
        <begin position="12"/>
        <end position="29"/>
    </location>
</feature>
<evidence type="ECO:0000313" key="3">
    <source>
        <dbReference type="EMBL" id="OGJ00986.1"/>
    </source>
</evidence>